<dbReference type="CDD" id="cd01741">
    <property type="entry name" value="GATase1_1"/>
    <property type="match status" value="1"/>
</dbReference>
<evidence type="ECO:0000313" key="3">
    <source>
        <dbReference type="Proteomes" id="UP001597203"/>
    </source>
</evidence>
<protein>
    <submittedName>
        <fullName evidence="2">Glutamine amidotransferase</fullName>
    </submittedName>
</protein>
<dbReference type="PANTHER" id="PTHR42695">
    <property type="entry name" value="GLUTAMINE AMIDOTRANSFERASE YLR126C-RELATED"/>
    <property type="match status" value="1"/>
</dbReference>
<dbReference type="RefSeq" id="WP_380908327.1">
    <property type="nucleotide sequence ID" value="NZ_JBHTLS010000005.1"/>
</dbReference>
<name>A0ABW3NWC8_9SPHN</name>
<dbReference type="NCBIfam" id="NF005458">
    <property type="entry name" value="PRK07053.1"/>
    <property type="match status" value="1"/>
</dbReference>
<dbReference type="Gene3D" id="3.40.50.880">
    <property type="match status" value="1"/>
</dbReference>
<dbReference type="Pfam" id="PF00117">
    <property type="entry name" value="GATase"/>
    <property type="match status" value="1"/>
</dbReference>
<dbReference type="Proteomes" id="UP001597203">
    <property type="component" value="Unassembled WGS sequence"/>
</dbReference>
<dbReference type="InterPro" id="IPR029062">
    <property type="entry name" value="Class_I_gatase-like"/>
</dbReference>
<reference evidence="3" key="1">
    <citation type="journal article" date="2019" name="Int. J. Syst. Evol. Microbiol.">
        <title>The Global Catalogue of Microorganisms (GCM) 10K type strain sequencing project: providing services to taxonomists for standard genome sequencing and annotation.</title>
        <authorList>
            <consortium name="The Broad Institute Genomics Platform"/>
            <consortium name="The Broad Institute Genome Sequencing Center for Infectious Disease"/>
            <person name="Wu L."/>
            <person name="Ma J."/>
        </authorList>
    </citation>
    <scope>NUCLEOTIDE SEQUENCE [LARGE SCALE GENOMIC DNA]</scope>
    <source>
        <strain evidence="3">CCUG 54329</strain>
    </source>
</reference>
<organism evidence="2 3">
    <name type="scientific">Sphingobium olei</name>
    <dbReference type="NCBI Taxonomy" id="420955"/>
    <lineage>
        <taxon>Bacteria</taxon>
        <taxon>Pseudomonadati</taxon>
        <taxon>Pseudomonadota</taxon>
        <taxon>Alphaproteobacteria</taxon>
        <taxon>Sphingomonadales</taxon>
        <taxon>Sphingomonadaceae</taxon>
        <taxon>Sphingobium</taxon>
    </lineage>
</organism>
<dbReference type="PANTHER" id="PTHR42695:SF5">
    <property type="entry name" value="GLUTAMINE AMIDOTRANSFERASE YLR126C-RELATED"/>
    <property type="match status" value="1"/>
</dbReference>
<keyword evidence="3" id="KW-1185">Reference proteome</keyword>
<sequence>MKTALIVRHVPREGAAGYLQPIEAAGYRIDRIDVASPDFPGVDLCHPDLLIMMGGPMGVYETDIHPWIPTQIEKLAARLAADRPTLGVCLGSQMIAAALGASVYPGGHMELGFAPVSLNAAGRGSPLRHIDGVPVLHWHSDTFDLPADVELLASTDHYPHQAFRRGANLLALQFHAEMGEDPRFEDWLTHFWADLDTARQCVHALRQDHDRHGPSAVAAGRAMIAQWLAGIETKA</sequence>
<evidence type="ECO:0000313" key="2">
    <source>
        <dbReference type="EMBL" id="MFD1103419.1"/>
    </source>
</evidence>
<evidence type="ECO:0000259" key="1">
    <source>
        <dbReference type="Pfam" id="PF00117"/>
    </source>
</evidence>
<proteinExistence type="predicted"/>
<comment type="caution">
    <text evidence="2">The sequence shown here is derived from an EMBL/GenBank/DDBJ whole genome shotgun (WGS) entry which is preliminary data.</text>
</comment>
<dbReference type="PROSITE" id="PS51273">
    <property type="entry name" value="GATASE_TYPE_1"/>
    <property type="match status" value="1"/>
</dbReference>
<dbReference type="SUPFAM" id="SSF52317">
    <property type="entry name" value="Class I glutamine amidotransferase-like"/>
    <property type="match status" value="1"/>
</dbReference>
<keyword evidence="2" id="KW-0315">Glutamine amidotransferase</keyword>
<feature type="domain" description="Glutamine amidotransferase" evidence="1">
    <location>
        <begin position="43"/>
        <end position="191"/>
    </location>
</feature>
<gene>
    <name evidence="2" type="ORF">ACFQ24_00620</name>
</gene>
<dbReference type="InterPro" id="IPR044992">
    <property type="entry name" value="ChyE-like"/>
</dbReference>
<dbReference type="EMBL" id="JBHTLS010000005">
    <property type="protein sequence ID" value="MFD1103419.1"/>
    <property type="molecule type" value="Genomic_DNA"/>
</dbReference>
<accession>A0ABW3NWC8</accession>
<dbReference type="InterPro" id="IPR017926">
    <property type="entry name" value="GATASE"/>
</dbReference>